<reference evidence="1" key="1">
    <citation type="submission" date="2021-01" db="EMBL/GenBank/DDBJ databases">
        <title>Modified the classification status of verrucomicrobia.</title>
        <authorList>
            <person name="Feng X."/>
        </authorList>
    </citation>
    <scope>NUCLEOTIDE SEQUENCE</scope>
    <source>
        <strain evidence="1">JCM 18052</strain>
    </source>
</reference>
<evidence type="ECO:0000313" key="2">
    <source>
        <dbReference type="Proteomes" id="UP000600139"/>
    </source>
</evidence>
<dbReference type="Proteomes" id="UP000600139">
    <property type="component" value="Unassembled WGS sequence"/>
</dbReference>
<dbReference type="AlphaFoldDB" id="A0A934R9H3"/>
<name>A0A934R9H3_9BACT</name>
<dbReference type="InterPro" id="IPR036641">
    <property type="entry name" value="HPT_dom_sf"/>
</dbReference>
<evidence type="ECO:0008006" key="3">
    <source>
        <dbReference type="Google" id="ProtNLM"/>
    </source>
</evidence>
<organism evidence="1 2">
    <name type="scientific">Luteolibacter yonseiensis</name>
    <dbReference type="NCBI Taxonomy" id="1144680"/>
    <lineage>
        <taxon>Bacteria</taxon>
        <taxon>Pseudomonadati</taxon>
        <taxon>Verrucomicrobiota</taxon>
        <taxon>Verrucomicrobiia</taxon>
        <taxon>Verrucomicrobiales</taxon>
        <taxon>Verrucomicrobiaceae</taxon>
        <taxon>Luteolibacter</taxon>
    </lineage>
</organism>
<dbReference type="RefSeq" id="WP_200352595.1">
    <property type="nucleotide sequence ID" value="NZ_BAABHZ010000001.1"/>
</dbReference>
<gene>
    <name evidence="1" type="ORF">JIN84_18720</name>
</gene>
<comment type="caution">
    <text evidence="1">The sequence shown here is derived from an EMBL/GenBank/DDBJ whole genome shotgun (WGS) entry which is preliminary data.</text>
</comment>
<dbReference type="GO" id="GO:0000160">
    <property type="term" value="P:phosphorelay signal transduction system"/>
    <property type="evidence" value="ECO:0007669"/>
    <property type="project" value="InterPro"/>
</dbReference>
<dbReference type="Gene3D" id="1.20.120.160">
    <property type="entry name" value="HPT domain"/>
    <property type="match status" value="1"/>
</dbReference>
<proteinExistence type="predicted"/>
<accession>A0A934R9H3</accession>
<protein>
    <recommendedName>
        <fullName evidence="3">HPt domain-containing protein</fullName>
    </recommendedName>
</protein>
<dbReference type="SUPFAM" id="SSF47226">
    <property type="entry name" value="Histidine-containing phosphotransfer domain, HPT domain"/>
    <property type="match status" value="1"/>
</dbReference>
<sequence>MSPSPSPHDPPLLDLRQLRSFVVLGHENFLELLEDMKGDMPKSFAAVREAMLTGDAEETSAVAHSSRGILSYFGCVALNQRLAVIEALKTVDPSQAEIVFNELTALWAESVVAIKEWESGVPEFNS</sequence>
<dbReference type="EMBL" id="JAENIK010000012">
    <property type="protein sequence ID" value="MBK1817660.1"/>
    <property type="molecule type" value="Genomic_DNA"/>
</dbReference>
<evidence type="ECO:0000313" key="1">
    <source>
        <dbReference type="EMBL" id="MBK1817660.1"/>
    </source>
</evidence>
<keyword evidence="2" id="KW-1185">Reference proteome</keyword>